<comment type="caution">
    <text evidence="1">The sequence shown here is derived from an EMBL/GenBank/DDBJ whole genome shotgun (WGS) entry which is preliminary data.</text>
</comment>
<name>A0A3E0TUV4_9GAMM</name>
<evidence type="ECO:0000313" key="1">
    <source>
        <dbReference type="EMBL" id="REL28368.1"/>
    </source>
</evidence>
<dbReference type="OrthoDB" id="9761577at2"/>
<dbReference type="RefSeq" id="WP_116009405.1">
    <property type="nucleotide sequence ID" value="NZ_QUOU01000001.1"/>
</dbReference>
<evidence type="ECO:0000313" key="2">
    <source>
        <dbReference type="Proteomes" id="UP000256478"/>
    </source>
</evidence>
<accession>A0A3E0TUV4</accession>
<protein>
    <recommendedName>
        <fullName evidence="3">DnaT DNA-binding domain-containing protein</fullName>
    </recommendedName>
</protein>
<gene>
    <name evidence="1" type="ORF">DXX93_18560</name>
</gene>
<proteinExistence type="predicted"/>
<organism evidence="1 2">
    <name type="scientific">Thalassotalea euphylliae</name>
    <dbReference type="NCBI Taxonomy" id="1655234"/>
    <lineage>
        <taxon>Bacteria</taxon>
        <taxon>Pseudomonadati</taxon>
        <taxon>Pseudomonadota</taxon>
        <taxon>Gammaproteobacteria</taxon>
        <taxon>Alteromonadales</taxon>
        <taxon>Colwelliaceae</taxon>
        <taxon>Thalassotalea</taxon>
    </lineage>
</organism>
<sequence length="316" mass="36947">MLQHFYSEEAVRYNSMEIAVILQKFRELLHYNQTLNQHLINNTYWLKMTEQGLTDLFPFIEKGKLLRTLYRMKELGLILQKQDQSNTYWFTVNDLPVENPAAPSHSVSPQAQAFVNGQQVEPASKRLWSDVNQEFIAESVAKLVAKHGYDQNHFFEIWHTFAASMDANGEQPPARMDLIQKRFVAYASKVQMNLAHGNRRYQHTYNQTAEKREQAVEAWLGYIDKMPPEFVYKVDSSGLQASLDFVWNCFIRKSYEKQIPLKNSYQLENGFSVFVNTWRQNELKDQQKPSYKPRGGYQKVDHSDTSWADDIDLEGL</sequence>
<dbReference type="AlphaFoldDB" id="A0A3E0TUV4"/>
<dbReference type="Proteomes" id="UP000256478">
    <property type="component" value="Unassembled WGS sequence"/>
</dbReference>
<reference evidence="1 2" key="1">
    <citation type="submission" date="2018-08" db="EMBL/GenBank/DDBJ databases">
        <title>Thalassotalea euphylliae genome.</title>
        <authorList>
            <person name="Summers S."/>
            <person name="Rice S.A."/>
            <person name="Freckelton M.L."/>
            <person name="Nedved B.T."/>
            <person name="Hadfield M.G."/>
        </authorList>
    </citation>
    <scope>NUCLEOTIDE SEQUENCE [LARGE SCALE GENOMIC DNA]</scope>
    <source>
        <strain evidence="1 2">H1</strain>
    </source>
</reference>
<dbReference type="EMBL" id="QUOU01000001">
    <property type="protein sequence ID" value="REL28368.1"/>
    <property type="molecule type" value="Genomic_DNA"/>
</dbReference>
<evidence type="ECO:0008006" key="3">
    <source>
        <dbReference type="Google" id="ProtNLM"/>
    </source>
</evidence>